<dbReference type="PROSITE" id="PS50172">
    <property type="entry name" value="BRCT"/>
    <property type="match status" value="1"/>
</dbReference>
<dbReference type="InterPro" id="IPR041663">
    <property type="entry name" value="DisA/LigA_HHH"/>
</dbReference>
<dbReference type="GO" id="GO:0046872">
    <property type="term" value="F:metal ion binding"/>
    <property type="evidence" value="ECO:0007669"/>
    <property type="project" value="UniProtKB-KW"/>
</dbReference>
<dbReference type="CDD" id="cd00114">
    <property type="entry name" value="LIGANc"/>
    <property type="match status" value="1"/>
</dbReference>
<dbReference type="FunFam" id="1.10.150.20:FF:000006">
    <property type="entry name" value="DNA ligase"/>
    <property type="match status" value="1"/>
</dbReference>
<dbReference type="PANTHER" id="PTHR23389:SF9">
    <property type="entry name" value="DNA LIGASE"/>
    <property type="match status" value="1"/>
</dbReference>
<evidence type="ECO:0000256" key="3">
    <source>
        <dbReference type="ARBA" id="ARBA00013308"/>
    </source>
</evidence>
<dbReference type="InterPro" id="IPR001679">
    <property type="entry name" value="DNA_ligase"/>
</dbReference>
<feature type="binding site" evidence="15">
    <location>
        <position position="134"/>
    </location>
    <ligand>
        <name>NAD(+)</name>
        <dbReference type="ChEBI" id="CHEBI:57540"/>
    </ligand>
</feature>
<dbReference type="Pfam" id="PF03120">
    <property type="entry name" value="OB_DNA_ligase"/>
    <property type="match status" value="1"/>
</dbReference>
<keyword evidence="7 15" id="KW-0227">DNA damage</keyword>
<protein>
    <recommendedName>
        <fullName evidence="3 15">DNA ligase</fullName>
        <ecNumber evidence="2 15">6.5.1.2</ecNumber>
    </recommendedName>
    <alternativeName>
        <fullName evidence="15">Polydeoxyribonucleotide synthase [NAD(+)]</fullName>
    </alternativeName>
</protein>
<keyword evidence="11 15" id="KW-0234">DNA repair</keyword>
<dbReference type="Pfam" id="PF01653">
    <property type="entry name" value="DNA_ligase_aden"/>
    <property type="match status" value="1"/>
</dbReference>
<dbReference type="GO" id="GO:0003677">
    <property type="term" value="F:DNA binding"/>
    <property type="evidence" value="ECO:0007669"/>
    <property type="project" value="TreeGrafter"/>
</dbReference>
<feature type="binding site" evidence="15">
    <location>
        <position position="271"/>
    </location>
    <ligand>
        <name>NAD(+)</name>
        <dbReference type="ChEBI" id="CHEBI:57540"/>
    </ligand>
</feature>
<comment type="cofactor">
    <cofactor evidence="15">
        <name>Mg(2+)</name>
        <dbReference type="ChEBI" id="CHEBI:18420"/>
    </cofactor>
    <cofactor evidence="15">
        <name>Mn(2+)</name>
        <dbReference type="ChEBI" id="CHEBI:29035"/>
    </cofactor>
</comment>
<feature type="binding site" evidence="15">
    <location>
        <position position="414"/>
    </location>
    <ligand>
        <name>Zn(2+)</name>
        <dbReference type="ChEBI" id="CHEBI:29105"/>
    </ligand>
</feature>
<keyword evidence="6 15" id="KW-0479">Metal-binding</keyword>
<dbReference type="Gene3D" id="2.40.50.140">
    <property type="entry name" value="Nucleic acid-binding proteins"/>
    <property type="match status" value="1"/>
</dbReference>
<evidence type="ECO:0000256" key="9">
    <source>
        <dbReference type="ARBA" id="ARBA00022842"/>
    </source>
</evidence>
<dbReference type="GO" id="GO:0006260">
    <property type="term" value="P:DNA replication"/>
    <property type="evidence" value="ECO:0007669"/>
    <property type="project" value="UniProtKB-KW"/>
</dbReference>
<comment type="caution">
    <text evidence="18">The sequence shown here is derived from an EMBL/GenBank/DDBJ whole genome shotgun (WGS) entry which is preliminary data.</text>
</comment>
<accession>A0A388TGM9</accession>
<dbReference type="InterPro" id="IPR013840">
    <property type="entry name" value="DNAligase_N"/>
</dbReference>
<dbReference type="GO" id="GO:0003911">
    <property type="term" value="F:DNA ligase (NAD+) activity"/>
    <property type="evidence" value="ECO:0007669"/>
    <property type="project" value="UniProtKB-UniRule"/>
</dbReference>
<dbReference type="Proteomes" id="UP000275925">
    <property type="component" value="Unassembled WGS sequence"/>
</dbReference>
<dbReference type="FunFam" id="3.30.470.30:FF:000001">
    <property type="entry name" value="DNA ligase"/>
    <property type="match status" value="1"/>
</dbReference>
<feature type="binding site" evidence="15">
    <location>
        <position position="295"/>
    </location>
    <ligand>
        <name>NAD(+)</name>
        <dbReference type="ChEBI" id="CHEBI:57540"/>
    </ligand>
</feature>
<dbReference type="SUPFAM" id="SSF52113">
    <property type="entry name" value="BRCT domain"/>
    <property type="match status" value="1"/>
</dbReference>
<dbReference type="InterPro" id="IPR033136">
    <property type="entry name" value="DNA_ligase_CS"/>
</dbReference>
<proteinExistence type="inferred from homology"/>
<comment type="similarity">
    <text evidence="14 15">Belongs to the NAD-dependent DNA ligase family. LigA subfamily.</text>
</comment>
<keyword evidence="8 15" id="KW-0862">Zinc</keyword>
<dbReference type="HAMAP" id="MF_01588">
    <property type="entry name" value="DNA_ligase_A"/>
    <property type="match status" value="1"/>
</dbReference>
<name>A0A388TGM9_9BACT</name>
<dbReference type="NCBIfam" id="TIGR00575">
    <property type="entry name" value="dnlj"/>
    <property type="match status" value="1"/>
</dbReference>
<dbReference type="Gene3D" id="3.40.50.10190">
    <property type="entry name" value="BRCT domain"/>
    <property type="match status" value="1"/>
</dbReference>
<feature type="binding site" evidence="15">
    <location>
        <position position="168"/>
    </location>
    <ligand>
        <name>NAD(+)</name>
        <dbReference type="ChEBI" id="CHEBI:57540"/>
    </ligand>
</feature>
<evidence type="ECO:0000256" key="8">
    <source>
        <dbReference type="ARBA" id="ARBA00022833"/>
    </source>
</evidence>
<dbReference type="AlphaFoldDB" id="A0A388TGM9"/>
<comment type="function">
    <text evidence="1 15">DNA ligase that catalyzes the formation of phosphodiester linkages between 5'-phosphoryl and 3'-hydroxyl groups in double-stranded DNA using NAD as a coenzyme and as the energy source for the reaction. It is essential for DNA replication and repair of damaged DNA.</text>
</comment>
<dbReference type="SUPFAM" id="SSF50249">
    <property type="entry name" value="Nucleic acid-binding proteins"/>
    <property type="match status" value="1"/>
</dbReference>
<dbReference type="FunFam" id="1.10.287.610:FF:000002">
    <property type="entry name" value="DNA ligase"/>
    <property type="match status" value="1"/>
</dbReference>
<evidence type="ECO:0000256" key="4">
    <source>
        <dbReference type="ARBA" id="ARBA00022598"/>
    </source>
</evidence>
<dbReference type="FunFam" id="1.10.150.20:FF:000007">
    <property type="entry name" value="DNA ligase"/>
    <property type="match status" value="1"/>
</dbReference>
<evidence type="ECO:0000256" key="16">
    <source>
        <dbReference type="RuleBase" id="RU000618"/>
    </source>
</evidence>
<dbReference type="InterPro" id="IPR004149">
    <property type="entry name" value="Znf_DNAligase_C4"/>
</dbReference>
<organism evidence="18 19">
    <name type="scientific">Candidatus Termititenax persephonae</name>
    <dbReference type="NCBI Taxonomy" id="2218525"/>
    <lineage>
        <taxon>Bacteria</taxon>
        <taxon>Bacillati</taxon>
        <taxon>Candidatus Margulisiibacteriota</taxon>
        <taxon>Candidatus Termititenacia</taxon>
        <taxon>Candidatus Termititenacales</taxon>
        <taxon>Candidatus Termititenacaceae</taxon>
        <taxon>Candidatus Termititenax</taxon>
    </lineage>
</organism>
<evidence type="ECO:0000256" key="12">
    <source>
        <dbReference type="ARBA" id="ARBA00023211"/>
    </source>
</evidence>
<keyword evidence="10 15" id="KW-0520">NAD</keyword>
<dbReference type="SUPFAM" id="SSF47781">
    <property type="entry name" value="RuvA domain 2-like"/>
    <property type="match status" value="1"/>
</dbReference>
<feature type="binding site" evidence="15">
    <location>
        <begin position="31"/>
        <end position="35"/>
    </location>
    <ligand>
        <name>NAD(+)</name>
        <dbReference type="ChEBI" id="CHEBI:57540"/>
    </ligand>
</feature>
<dbReference type="Pfam" id="PF12826">
    <property type="entry name" value="HHH_2"/>
    <property type="match status" value="1"/>
</dbReference>
<dbReference type="SUPFAM" id="SSF56091">
    <property type="entry name" value="DNA ligase/mRNA capping enzyme, catalytic domain"/>
    <property type="match status" value="1"/>
</dbReference>
<comment type="catalytic activity">
    <reaction evidence="13 15 16">
        <text>NAD(+) + (deoxyribonucleotide)n-3'-hydroxyl + 5'-phospho-(deoxyribonucleotide)m = (deoxyribonucleotide)n+m + AMP + beta-nicotinamide D-nucleotide.</text>
        <dbReference type="EC" id="6.5.1.2"/>
    </reaction>
</comment>
<feature type="domain" description="BRCT" evidence="17">
    <location>
        <begin position="571"/>
        <end position="647"/>
    </location>
</feature>
<sequence length="647" mass="71138">MTIQQDIKHLRREIQRHEYLYYVADAPEISDQEYDQLLRKLKELETAHPQLITPDSPTQRVGGTPLEKFAAVTHQQPLYSLDNAFSLADLAEFDARVRKGLGTEEVEYICELKIDGLAISLTYAKGLFVLGATRGDGKKGENVTENLKTVHAIPLRLPEAVDITVRGEIYIKRSEFQKLEGFANPRNAAAGSLRQLDSKITATRRLDMFCYGVLASHRTQEEGYQLIQRLGFKLNPHRRICQGLAAVEKYIQEWETRRKELDYDTDGIVIKVNSLAAQQKLGFTAKAPRWAVAYKYAPERAVTKLEAIDIQVGRTGALTPVARLTPVELNGVIVANATLHNEDEIRRKDVRVGDEVIIQRAGEVIPEVVGVADKAVQPGRARPYIFPQVCPSCGTSVVKDAEDDAVWRCPNADCPARIKGALKHFVSKDAADIEGCGEQIVEQLNKAGLVHNPADLYYLRREDLIPLERMGEKSVANLLAAIEQSKQVGLARILFGLGIRHVGRVVAEALADKFHSLDGLLAADEETIANTDGVGEVIAASLSQALARPELRKIIERLQEAGVVLSDQRKRISSTLAGKTFVLTGTLPTLSRGAAEELIKAHGGSVSSSVSKKTSYVLLGDGPGSKADKAKKLGVPMLDEKSLREML</sequence>
<evidence type="ECO:0000256" key="6">
    <source>
        <dbReference type="ARBA" id="ARBA00022723"/>
    </source>
</evidence>
<dbReference type="InterPro" id="IPR012340">
    <property type="entry name" value="NA-bd_OB-fold"/>
</dbReference>
<feature type="binding site" evidence="15">
    <location>
        <position position="111"/>
    </location>
    <ligand>
        <name>NAD(+)</name>
        <dbReference type="ChEBI" id="CHEBI:57540"/>
    </ligand>
</feature>
<dbReference type="Gene3D" id="1.10.150.20">
    <property type="entry name" value="5' to 3' exonuclease, C-terminal subdomain"/>
    <property type="match status" value="2"/>
</dbReference>
<feature type="binding site" evidence="15">
    <location>
        <begin position="80"/>
        <end position="81"/>
    </location>
    <ligand>
        <name>NAD(+)</name>
        <dbReference type="ChEBI" id="CHEBI:57540"/>
    </ligand>
</feature>
<dbReference type="InterPro" id="IPR010994">
    <property type="entry name" value="RuvA_2-like"/>
</dbReference>
<evidence type="ECO:0000256" key="10">
    <source>
        <dbReference type="ARBA" id="ARBA00023027"/>
    </source>
</evidence>
<dbReference type="PANTHER" id="PTHR23389">
    <property type="entry name" value="CHROMOSOME TRANSMISSION FIDELITY FACTOR 18"/>
    <property type="match status" value="1"/>
</dbReference>
<dbReference type="InterPro" id="IPR036420">
    <property type="entry name" value="BRCT_dom_sf"/>
</dbReference>
<dbReference type="Pfam" id="PF22745">
    <property type="entry name" value="Nlig-Ia"/>
    <property type="match status" value="1"/>
</dbReference>
<dbReference type="PROSITE" id="PS01056">
    <property type="entry name" value="DNA_LIGASE_N2"/>
    <property type="match status" value="1"/>
</dbReference>
<dbReference type="Pfam" id="PF03119">
    <property type="entry name" value="DNA_ligase_ZBD"/>
    <property type="match status" value="1"/>
</dbReference>
<evidence type="ECO:0000313" key="18">
    <source>
        <dbReference type="EMBL" id="GBR76234.1"/>
    </source>
</evidence>
<dbReference type="FunFam" id="2.40.50.140:FF:000012">
    <property type="entry name" value="DNA ligase"/>
    <property type="match status" value="1"/>
</dbReference>
<dbReference type="InterPro" id="IPR001357">
    <property type="entry name" value="BRCT_dom"/>
</dbReference>
<dbReference type="InterPro" id="IPR018239">
    <property type="entry name" value="DNA_ligase_AS"/>
</dbReference>
<evidence type="ECO:0000256" key="5">
    <source>
        <dbReference type="ARBA" id="ARBA00022705"/>
    </source>
</evidence>
<dbReference type="PROSITE" id="PS01055">
    <property type="entry name" value="DNA_LIGASE_N1"/>
    <property type="match status" value="1"/>
</dbReference>
<evidence type="ECO:0000256" key="11">
    <source>
        <dbReference type="ARBA" id="ARBA00023204"/>
    </source>
</evidence>
<gene>
    <name evidence="15 18" type="primary">ligA</name>
    <name evidence="18" type="ORF">NO2_0819</name>
</gene>
<keyword evidence="9 15" id="KW-0460">Magnesium</keyword>
<dbReference type="SMART" id="SM00292">
    <property type="entry name" value="BRCT"/>
    <property type="match status" value="1"/>
</dbReference>
<evidence type="ECO:0000256" key="13">
    <source>
        <dbReference type="ARBA" id="ARBA00034005"/>
    </source>
</evidence>
<dbReference type="NCBIfam" id="NF005932">
    <property type="entry name" value="PRK07956.1"/>
    <property type="match status" value="1"/>
</dbReference>
<dbReference type="SMART" id="SM00532">
    <property type="entry name" value="LIGANc"/>
    <property type="match status" value="1"/>
</dbReference>
<dbReference type="Gene3D" id="3.30.470.30">
    <property type="entry name" value="DNA ligase/mRNA capping enzyme"/>
    <property type="match status" value="1"/>
</dbReference>
<feature type="binding site" evidence="15">
    <location>
        <position position="390"/>
    </location>
    <ligand>
        <name>Zn(2+)</name>
        <dbReference type="ChEBI" id="CHEBI:29105"/>
    </ligand>
</feature>
<evidence type="ECO:0000256" key="15">
    <source>
        <dbReference type="HAMAP-Rule" id="MF_01588"/>
    </source>
</evidence>
<evidence type="ECO:0000313" key="19">
    <source>
        <dbReference type="Proteomes" id="UP000275925"/>
    </source>
</evidence>
<evidence type="ECO:0000259" key="17">
    <source>
        <dbReference type="PROSITE" id="PS50172"/>
    </source>
</evidence>
<evidence type="ECO:0000256" key="7">
    <source>
        <dbReference type="ARBA" id="ARBA00022763"/>
    </source>
</evidence>
<comment type="caution">
    <text evidence="15">Lacks conserved residue(s) required for the propagation of feature annotation.</text>
</comment>
<dbReference type="PIRSF" id="PIRSF001604">
    <property type="entry name" value="LigA"/>
    <property type="match status" value="1"/>
</dbReference>
<dbReference type="EC" id="6.5.1.2" evidence="2 15"/>
<dbReference type="Gene3D" id="1.10.287.610">
    <property type="entry name" value="Helix hairpin bin"/>
    <property type="match status" value="1"/>
</dbReference>
<keyword evidence="19" id="KW-1185">Reference proteome</keyword>
<keyword evidence="4 15" id="KW-0436">Ligase</keyword>
<dbReference type="Gene3D" id="6.20.10.30">
    <property type="match status" value="1"/>
</dbReference>
<dbReference type="GO" id="GO:0006281">
    <property type="term" value="P:DNA repair"/>
    <property type="evidence" value="ECO:0007669"/>
    <property type="project" value="UniProtKB-KW"/>
</dbReference>
<feature type="binding site" evidence="15">
    <location>
        <position position="393"/>
    </location>
    <ligand>
        <name>Zn(2+)</name>
        <dbReference type="ChEBI" id="CHEBI:29105"/>
    </ligand>
</feature>
<evidence type="ECO:0000256" key="1">
    <source>
        <dbReference type="ARBA" id="ARBA00004067"/>
    </source>
</evidence>
<reference evidence="18 19" key="1">
    <citation type="journal article" date="2019" name="ISME J.">
        <title>Genome analyses of uncultured TG2/ZB3 bacteria in 'Margulisbacteria' specifically attached to ectosymbiotic spirochetes of protists in the termite gut.</title>
        <authorList>
            <person name="Utami Y.D."/>
            <person name="Kuwahara H."/>
            <person name="Igai K."/>
            <person name="Murakami T."/>
            <person name="Sugaya K."/>
            <person name="Morikawa T."/>
            <person name="Nagura Y."/>
            <person name="Yuki M."/>
            <person name="Deevong P."/>
            <person name="Inoue T."/>
            <person name="Kihara K."/>
            <person name="Lo N."/>
            <person name="Yamada A."/>
            <person name="Ohkuma M."/>
            <person name="Hongoh Y."/>
        </authorList>
    </citation>
    <scope>NUCLEOTIDE SEQUENCE [LARGE SCALE GENOMIC DNA]</scope>
    <source>
        <strain evidence="18">NkOx7-02</strain>
    </source>
</reference>
<dbReference type="Pfam" id="PF00533">
    <property type="entry name" value="BRCT"/>
    <property type="match status" value="1"/>
</dbReference>
<evidence type="ECO:0000256" key="2">
    <source>
        <dbReference type="ARBA" id="ARBA00012722"/>
    </source>
</evidence>
<keyword evidence="5 15" id="KW-0235">DNA replication</keyword>
<feature type="active site" description="N6-AMP-lysine intermediate" evidence="15">
    <location>
        <position position="113"/>
    </location>
</feature>
<dbReference type="EMBL" id="BGZO01000020">
    <property type="protein sequence ID" value="GBR76234.1"/>
    <property type="molecule type" value="Genomic_DNA"/>
</dbReference>
<dbReference type="InterPro" id="IPR013839">
    <property type="entry name" value="DNAligase_adenylation"/>
</dbReference>
<dbReference type="InterPro" id="IPR004150">
    <property type="entry name" value="NAD_DNA_ligase_OB"/>
</dbReference>
<keyword evidence="12 15" id="KW-0464">Manganese</keyword>
<evidence type="ECO:0000256" key="14">
    <source>
        <dbReference type="ARBA" id="ARBA00060881"/>
    </source>
</evidence>